<keyword evidence="4" id="KW-0479">Metal-binding</keyword>
<dbReference type="CDD" id="cd03089">
    <property type="entry name" value="PMM_PGM"/>
    <property type="match status" value="1"/>
</dbReference>
<comment type="caution">
    <text evidence="11">The sequence shown here is derived from an EMBL/GenBank/DDBJ whole genome shotgun (WGS) entry which is preliminary data.</text>
</comment>
<name>A0A1G2C9W7_9BACT</name>
<evidence type="ECO:0000259" key="7">
    <source>
        <dbReference type="Pfam" id="PF00408"/>
    </source>
</evidence>
<dbReference type="InterPro" id="IPR005841">
    <property type="entry name" value="Alpha-D-phosphohexomutase_SF"/>
</dbReference>
<dbReference type="Pfam" id="PF02879">
    <property type="entry name" value="PGM_PMM_II"/>
    <property type="match status" value="1"/>
</dbReference>
<dbReference type="SUPFAM" id="SSF53738">
    <property type="entry name" value="Phosphoglucomutase, first 3 domains"/>
    <property type="match status" value="3"/>
</dbReference>
<dbReference type="Gene3D" id="3.40.120.10">
    <property type="entry name" value="Alpha-D-Glucose-1,6-Bisphosphate, subunit A, domain 3"/>
    <property type="match status" value="3"/>
</dbReference>
<keyword evidence="5" id="KW-0460">Magnesium</keyword>
<feature type="domain" description="Alpha-D-phosphohexomutase alpha/beta/alpha" evidence="10">
    <location>
        <begin position="277"/>
        <end position="382"/>
    </location>
</feature>
<feature type="domain" description="Alpha-D-phosphohexomutase alpha/beta/alpha" evidence="8">
    <location>
        <begin position="34"/>
        <end position="158"/>
    </location>
</feature>
<dbReference type="EMBL" id="MHKX01000015">
    <property type="protein sequence ID" value="OGY98155.1"/>
    <property type="molecule type" value="Genomic_DNA"/>
</dbReference>
<dbReference type="Pfam" id="PF02878">
    <property type="entry name" value="PGM_PMM_I"/>
    <property type="match status" value="1"/>
</dbReference>
<comment type="cofactor">
    <cofactor evidence="1">
        <name>Mg(2+)</name>
        <dbReference type="ChEBI" id="CHEBI:18420"/>
    </cofactor>
</comment>
<dbReference type="PRINTS" id="PR00509">
    <property type="entry name" value="PGMPMM"/>
</dbReference>
<evidence type="ECO:0008006" key="13">
    <source>
        <dbReference type="Google" id="ProtNLM"/>
    </source>
</evidence>
<evidence type="ECO:0000313" key="11">
    <source>
        <dbReference type="EMBL" id="OGY98155.1"/>
    </source>
</evidence>
<dbReference type="Pfam" id="PF02880">
    <property type="entry name" value="PGM_PMM_III"/>
    <property type="match status" value="1"/>
</dbReference>
<evidence type="ECO:0000256" key="6">
    <source>
        <dbReference type="ARBA" id="ARBA00023235"/>
    </source>
</evidence>
<dbReference type="GO" id="GO:0046872">
    <property type="term" value="F:metal ion binding"/>
    <property type="evidence" value="ECO:0007669"/>
    <property type="project" value="UniProtKB-KW"/>
</dbReference>
<dbReference type="InterPro" id="IPR036900">
    <property type="entry name" value="A-D-PHexomutase_C_sf"/>
</dbReference>
<dbReference type="InterPro" id="IPR005846">
    <property type="entry name" value="A-D-PHexomutase_a/b/a-III"/>
</dbReference>
<dbReference type="InterPro" id="IPR016055">
    <property type="entry name" value="A-D-PHexomutase_a/b/a-I/II/III"/>
</dbReference>
<dbReference type="Gene3D" id="3.30.310.50">
    <property type="entry name" value="Alpha-D-phosphohexomutase, C-terminal domain"/>
    <property type="match status" value="1"/>
</dbReference>
<dbReference type="Proteomes" id="UP000179059">
    <property type="component" value="Unassembled WGS sequence"/>
</dbReference>
<proteinExistence type="inferred from homology"/>
<evidence type="ECO:0000259" key="9">
    <source>
        <dbReference type="Pfam" id="PF02879"/>
    </source>
</evidence>
<keyword evidence="3" id="KW-0597">Phosphoprotein</keyword>
<feature type="domain" description="Alpha-D-phosphohexomutase C-terminal" evidence="7">
    <location>
        <begin position="391"/>
        <end position="466"/>
    </location>
</feature>
<dbReference type="PANTHER" id="PTHR43771">
    <property type="entry name" value="PHOSPHOMANNOMUTASE"/>
    <property type="match status" value="1"/>
</dbReference>
<evidence type="ECO:0000256" key="3">
    <source>
        <dbReference type="ARBA" id="ARBA00022553"/>
    </source>
</evidence>
<dbReference type="InterPro" id="IPR005845">
    <property type="entry name" value="A-D-PHexomutase_a/b/a-II"/>
</dbReference>
<evidence type="ECO:0000259" key="10">
    <source>
        <dbReference type="Pfam" id="PF02880"/>
    </source>
</evidence>
<dbReference type="Pfam" id="PF00408">
    <property type="entry name" value="PGM_PMM_IV"/>
    <property type="match status" value="1"/>
</dbReference>
<evidence type="ECO:0000313" key="12">
    <source>
        <dbReference type="Proteomes" id="UP000179059"/>
    </source>
</evidence>
<dbReference type="PANTHER" id="PTHR43771:SF2">
    <property type="entry name" value="PHOSPHOMANNOMUTASE_PHOSPHOGLUCOMUTASE"/>
    <property type="match status" value="1"/>
</dbReference>
<protein>
    <recommendedName>
        <fullName evidence="13">Phosphomannomutase</fullName>
    </recommendedName>
</protein>
<sequence>MKLSSTIFREYDIRGVAGKELSSAAIAEYEKWYGSFPGVTLTLEAAEAIGRAYGIIILRESGKKVVVGHEMRPFAEELNSAFISGIRKSGCSVVDLGKAITPLVYFHAAKDKFDGGTNITGSHNVYFFNGFKMMKKNAWPIYGAALQEMHRMIEEDKFPPAAEGSLEMLDGYAEYRDYFLSHLNLARPLKIVIDCGNGSAGMFAPELFRALGCEVVELYTEVDASFPNHVPDPEARQSLKDLQDKVIETKADLGVAFDADGDRVGFIDESGVYVEMDYLNLIFARDFLSRHPGKKILFDVKCSQLLTELVTQWGGVPLMHRTGHAPIKETLRKDPDIIFGGEASGHFYFVEDYFKIDDGLWAAGKMLEIFSKTSGAFSRLVKFPERIRTPELKLPCADEKKFKIIDKIREHLSSKYLSITLDGLRFQVTPTSWGLVRASNTSPYLTLKAEGVDAAEVLKVKNILADELEKFPEVSDKLNRSEVATLTGRLGWV</sequence>
<dbReference type="SUPFAM" id="SSF55957">
    <property type="entry name" value="Phosphoglucomutase, C-terminal domain"/>
    <property type="match status" value="1"/>
</dbReference>
<evidence type="ECO:0000259" key="8">
    <source>
        <dbReference type="Pfam" id="PF02878"/>
    </source>
</evidence>
<accession>A0A1G2C9W7</accession>
<dbReference type="GO" id="GO:0005975">
    <property type="term" value="P:carbohydrate metabolic process"/>
    <property type="evidence" value="ECO:0007669"/>
    <property type="project" value="InterPro"/>
</dbReference>
<evidence type="ECO:0000256" key="2">
    <source>
        <dbReference type="ARBA" id="ARBA00010231"/>
    </source>
</evidence>
<organism evidence="11 12">
    <name type="scientific">Candidatus Liptonbacteria bacterium RIFCSPHIGHO2_01_FULL_57_28</name>
    <dbReference type="NCBI Taxonomy" id="1798647"/>
    <lineage>
        <taxon>Bacteria</taxon>
        <taxon>Candidatus Liptoniibacteriota</taxon>
    </lineage>
</organism>
<keyword evidence="6" id="KW-0413">Isomerase</keyword>
<dbReference type="STRING" id="1798647.A2855_01130"/>
<evidence type="ECO:0000256" key="5">
    <source>
        <dbReference type="ARBA" id="ARBA00022842"/>
    </source>
</evidence>
<dbReference type="GO" id="GO:0016868">
    <property type="term" value="F:intramolecular phosphotransferase activity"/>
    <property type="evidence" value="ECO:0007669"/>
    <property type="project" value="InterPro"/>
</dbReference>
<dbReference type="InterPro" id="IPR005843">
    <property type="entry name" value="A-D-PHexomutase_C"/>
</dbReference>
<dbReference type="InterPro" id="IPR005844">
    <property type="entry name" value="A-D-PHexomutase_a/b/a-I"/>
</dbReference>
<feature type="domain" description="Alpha-D-phosphohexomutase alpha/beta/alpha" evidence="9">
    <location>
        <begin position="174"/>
        <end position="271"/>
    </location>
</feature>
<reference evidence="11 12" key="1">
    <citation type="journal article" date="2016" name="Nat. Commun.">
        <title>Thousands of microbial genomes shed light on interconnected biogeochemical processes in an aquifer system.</title>
        <authorList>
            <person name="Anantharaman K."/>
            <person name="Brown C.T."/>
            <person name="Hug L.A."/>
            <person name="Sharon I."/>
            <person name="Castelle C.J."/>
            <person name="Probst A.J."/>
            <person name="Thomas B.C."/>
            <person name="Singh A."/>
            <person name="Wilkins M.J."/>
            <person name="Karaoz U."/>
            <person name="Brodie E.L."/>
            <person name="Williams K.H."/>
            <person name="Hubbard S.S."/>
            <person name="Banfield J.F."/>
        </authorList>
    </citation>
    <scope>NUCLEOTIDE SEQUENCE [LARGE SCALE GENOMIC DNA]</scope>
</reference>
<dbReference type="AlphaFoldDB" id="A0A1G2C9W7"/>
<evidence type="ECO:0000256" key="4">
    <source>
        <dbReference type="ARBA" id="ARBA00022723"/>
    </source>
</evidence>
<comment type="similarity">
    <text evidence="2">Belongs to the phosphohexose mutase family.</text>
</comment>
<gene>
    <name evidence="11" type="ORF">A2855_01130</name>
</gene>
<evidence type="ECO:0000256" key="1">
    <source>
        <dbReference type="ARBA" id="ARBA00001946"/>
    </source>
</evidence>